<keyword evidence="1" id="KW-0732">Signal</keyword>
<dbReference type="EMBL" id="CP036425">
    <property type="protein sequence ID" value="QDU32317.1"/>
    <property type="molecule type" value="Genomic_DNA"/>
</dbReference>
<gene>
    <name evidence="3" type="ORF">KS4_03490</name>
</gene>
<dbReference type="KEGG" id="pcor:KS4_03490"/>
<feature type="chain" id="PRO_5021714439" evidence="1">
    <location>
        <begin position="24"/>
        <end position="269"/>
    </location>
</feature>
<dbReference type="RefSeq" id="WP_145073699.1">
    <property type="nucleotide sequence ID" value="NZ_CP036425.1"/>
</dbReference>
<dbReference type="NCBIfam" id="TIGR02595">
    <property type="entry name" value="PEP_CTERM"/>
    <property type="match status" value="1"/>
</dbReference>
<feature type="domain" description="Ice-binding protein C-terminal" evidence="2">
    <location>
        <begin position="248"/>
        <end position="269"/>
    </location>
</feature>
<evidence type="ECO:0000313" key="3">
    <source>
        <dbReference type="EMBL" id="QDU32317.1"/>
    </source>
</evidence>
<dbReference type="OrthoDB" id="4497239at2"/>
<dbReference type="InterPro" id="IPR013424">
    <property type="entry name" value="Ice-binding_C"/>
</dbReference>
<dbReference type="AlphaFoldDB" id="A0A517YQ18"/>
<sequence precursor="true">MTKLSQSFAVLGLGAALCATTYAADFTDDFSTYANGELEAVSNGAWVYNGNVPHAAGNKLSVANGAVNTSSIYYKAAGYNAASTADFLNGRVEASFTLDSITGGGGEIAITARDQGDKRIQLSMVASKVDPPAEYADDTTDWFNFTMYAYNTDIAYSWCDTMSRANDVYAGKTFSLFLDLDGENVTAGFVLDKSGDFGENWTVAEHIFTGTTAITDAGAAGIYANNWGAPTTQHLNAVMDEFKVTEVVPEPASLAMLGLGGLAMLRRRK</sequence>
<dbReference type="Proteomes" id="UP000317369">
    <property type="component" value="Chromosome"/>
</dbReference>
<evidence type="ECO:0000313" key="4">
    <source>
        <dbReference type="Proteomes" id="UP000317369"/>
    </source>
</evidence>
<name>A0A517YQ18_9BACT</name>
<dbReference type="Pfam" id="PF07589">
    <property type="entry name" value="PEP-CTERM"/>
    <property type="match status" value="1"/>
</dbReference>
<feature type="signal peptide" evidence="1">
    <location>
        <begin position="1"/>
        <end position="23"/>
    </location>
</feature>
<protein>
    <submittedName>
        <fullName evidence="3">PEP-CTERM motif protein</fullName>
    </submittedName>
</protein>
<evidence type="ECO:0000259" key="2">
    <source>
        <dbReference type="Pfam" id="PF07589"/>
    </source>
</evidence>
<keyword evidence="4" id="KW-1185">Reference proteome</keyword>
<reference evidence="3 4" key="1">
    <citation type="submission" date="2019-02" db="EMBL/GenBank/DDBJ databases">
        <title>Deep-cultivation of Planctomycetes and their phenomic and genomic characterization uncovers novel biology.</title>
        <authorList>
            <person name="Wiegand S."/>
            <person name="Jogler M."/>
            <person name="Boedeker C."/>
            <person name="Pinto D."/>
            <person name="Vollmers J."/>
            <person name="Rivas-Marin E."/>
            <person name="Kohn T."/>
            <person name="Peeters S.H."/>
            <person name="Heuer A."/>
            <person name="Rast P."/>
            <person name="Oberbeckmann S."/>
            <person name="Bunk B."/>
            <person name="Jeske O."/>
            <person name="Meyerdierks A."/>
            <person name="Storesund J.E."/>
            <person name="Kallscheuer N."/>
            <person name="Luecker S."/>
            <person name="Lage O.M."/>
            <person name="Pohl T."/>
            <person name="Merkel B.J."/>
            <person name="Hornburger P."/>
            <person name="Mueller R.-W."/>
            <person name="Bruemmer F."/>
            <person name="Labrenz M."/>
            <person name="Spormann A.M."/>
            <person name="Op den Camp H."/>
            <person name="Overmann J."/>
            <person name="Amann R."/>
            <person name="Jetten M.S.M."/>
            <person name="Mascher T."/>
            <person name="Medema M.H."/>
            <person name="Devos D.P."/>
            <person name="Kaster A.-K."/>
            <person name="Ovreas L."/>
            <person name="Rohde M."/>
            <person name="Galperin M.Y."/>
            <person name="Jogler C."/>
        </authorList>
    </citation>
    <scope>NUCLEOTIDE SEQUENCE [LARGE SCALE GENOMIC DNA]</scope>
    <source>
        <strain evidence="3 4">KS4</strain>
    </source>
</reference>
<accession>A0A517YQ18</accession>
<proteinExistence type="predicted"/>
<organism evidence="3 4">
    <name type="scientific">Poriferisphaera corsica</name>
    <dbReference type="NCBI Taxonomy" id="2528020"/>
    <lineage>
        <taxon>Bacteria</taxon>
        <taxon>Pseudomonadati</taxon>
        <taxon>Planctomycetota</taxon>
        <taxon>Phycisphaerae</taxon>
        <taxon>Phycisphaerales</taxon>
        <taxon>Phycisphaeraceae</taxon>
        <taxon>Poriferisphaera</taxon>
    </lineage>
</organism>
<evidence type="ECO:0000256" key="1">
    <source>
        <dbReference type="SAM" id="SignalP"/>
    </source>
</evidence>